<dbReference type="Gene3D" id="2.30.110.10">
    <property type="entry name" value="Electron Transport, Fmn-binding Protein, Chain A"/>
    <property type="match status" value="1"/>
</dbReference>
<reference evidence="1 2" key="1">
    <citation type="submission" date="2024-09" db="EMBL/GenBank/DDBJ databases">
        <authorList>
            <person name="Sun Q."/>
            <person name="Mori K."/>
        </authorList>
    </citation>
    <scope>NUCLEOTIDE SEQUENCE [LARGE SCALE GENOMIC DNA]</scope>
    <source>
        <strain evidence="1 2">JCM 3331</strain>
    </source>
</reference>
<dbReference type="Proteomes" id="UP001589710">
    <property type="component" value="Unassembled WGS sequence"/>
</dbReference>
<organism evidence="1 2">
    <name type="scientific">Streptomyces yanii</name>
    <dbReference type="NCBI Taxonomy" id="78510"/>
    <lineage>
        <taxon>Bacteria</taxon>
        <taxon>Bacillati</taxon>
        <taxon>Actinomycetota</taxon>
        <taxon>Actinomycetes</taxon>
        <taxon>Kitasatosporales</taxon>
        <taxon>Streptomycetaceae</taxon>
        <taxon>Streptomyces</taxon>
    </lineage>
</organism>
<evidence type="ECO:0000313" key="1">
    <source>
        <dbReference type="EMBL" id="MFB9574363.1"/>
    </source>
</evidence>
<dbReference type="EMBL" id="JBHMCG010000094">
    <property type="protein sequence ID" value="MFB9574363.1"/>
    <property type="molecule type" value="Genomic_DNA"/>
</dbReference>
<evidence type="ECO:0000313" key="2">
    <source>
        <dbReference type="Proteomes" id="UP001589710"/>
    </source>
</evidence>
<dbReference type="SUPFAM" id="SSF50475">
    <property type="entry name" value="FMN-binding split barrel"/>
    <property type="match status" value="1"/>
</dbReference>
<name>A0ABV5R956_9ACTN</name>
<keyword evidence="2" id="KW-1185">Reference proteome</keyword>
<gene>
    <name evidence="1" type="ORF">ACFFTL_19230</name>
</gene>
<comment type="caution">
    <text evidence="1">The sequence shown here is derived from an EMBL/GenBank/DDBJ whole genome shotgun (WGS) entry which is preliminary data.</text>
</comment>
<dbReference type="InterPro" id="IPR012349">
    <property type="entry name" value="Split_barrel_FMN-bd"/>
</dbReference>
<protein>
    <submittedName>
        <fullName evidence="1">Pyridoxamine 5'-phosphate oxidase family protein</fullName>
    </submittedName>
</protein>
<accession>A0ABV5R956</accession>
<dbReference type="RefSeq" id="WP_345510021.1">
    <property type="nucleotide sequence ID" value="NZ_BAAAXD010000005.1"/>
</dbReference>
<proteinExistence type="predicted"/>
<sequence length="149" mass="15895">MTILPDWPARTIGVLSTLGDLSEHGAHAIPVSAPVRAGDSTILLSLHRSRDTLDRLRRRPRVALTFLAEGNVAFTARGDAQVIADPMPEADEYAAVRIAVTTVDDHRQPAFSVLAGVARTLIDDGEKQALASRVATLHDLAGDDQAAQV</sequence>